<dbReference type="EMBL" id="FPAS01000001">
    <property type="protein sequence ID" value="SFT44166.1"/>
    <property type="molecule type" value="Genomic_DNA"/>
</dbReference>
<feature type="signal peptide" evidence="2">
    <location>
        <begin position="1"/>
        <end position="19"/>
    </location>
</feature>
<protein>
    <recommendedName>
        <fullName evidence="5">CarboxypepD_reg-like domain-containing protein</fullName>
    </recommendedName>
</protein>
<evidence type="ECO:0000256" key="1">
    <source>
        <dbReference type="SAM" id="MobiDB-lite"/>
    </source>
</evidence>
<name>A0A1I6Y169_9FLAO</name>
<feature type="chain" id="PRO_5014712172" description="CarboxypepD_reg-like domain-containing protein" evidence="2">
    <location>
        <begin position="20"/>
        <end position="275"/>
    </location>
</feature>
<evidence type="ECO:0000313" key="3">
    <source>
        <dbReference type="EMBL" id="SFT44166.1"/>
    </source>
</evidence>
<keyword evidence="4" id="KW-1185">Reference proteome</keyword>
<evidence type="ECO:0000256" key="2">
    <source>
        <dbReference type="SAM" id="SignalP"/>
    </source>
</evidence>
<sequence length="275" mass="31660">MKIYASILLSIAAGVTAFAQQDTVKCTQVYVKGRVYDTLQPQGFYNMMVINKSEGKGVFGMPNGSFSLYTKDKDTIALTVKEYAKYYYIVEADTNCQFIIDQPLSPKAQEFEEVRIYPLKSLDEIKKERQELSMRETRTVTGINVVQSPITALYERFSKTGKAKKKVAEMEHQDNIDAILKELLRLYVSNDVGSLKEEYFSDFVDFLNIDENFLRTSTDYELVVFIKDKLEHYKYFHPEYFRTDEEGATPENSPESETINTQGSQSQNTESKENK</sequence>
<accession>A0A1I6Y169</accession>
<proteinExistence type="predicted"/>
<organism evidence="3 4">
    <name type="scientific">Lishizhenia tianjinensis</name>
    <dbReference type="NCBI Taxonomy" id="477690"/>
    <lineage>
        <taxon>Bacteria</taxon>
        <taxon>Pseudomonadati</taxon>
        <taxon>Bacteroidota</taxon>
        <taxon>Flavobacteriia</taxon>
        <taxon>Flavobacteriales</taxon>
        <taxon>Crocinitomicaceae</taxon>
        <taxon>Lishizhenia</taxon>
    </lineage>
</organism>
<gene>
    <name evidence="3" type="ORF">SAMN05216474_0589</name>
</gene>
<dbReference type="AlphaFoldDB" id="A0A1I6Y169"/>
<feature type="region of interest" description="Disordered" evidence="1">
    <location>
        <begin position="243"/>
        <end position="275"/>
    </location>
</feature>
<keyword evidence="2" id="KW-0732">Signal</keyword>
<dbReference type="Proteomes" id="UP000236454">
    <property type="component" value="Unassembled WGS sequence"/>
</dbReference>
<dbReference type="RefSeq" id="WP_090246135.1">
    <property type="nucleotide sequence ID" value="NZ_FPAS01000001.1"/>
</dbReference>
<dbReference type="STRING" id="477690.SAMN05216474_0589"/>
<evidence type="ECO:0000313" key="4">
    <source>
        <dbReference type="Proteomes" id="UP000236454"/>
    </source>
</evidence>
<reference evidence="3 4" key="1">
    <citation type="submission" date="2016-10" db="EMBL/GenBank/DDBJ databases">
        <authorList>
            <person name="de Groot N.N."/>
        </authorList>
    </citation>
    <scope>NUCLEOTIDE SEQUENCE [LARGE SCALE GENOMIC DNA]</scope>
    <source>
        <strain evidence="3 4">CGMCC 1.7005</strain>
    </source>
</reference>
<feature type="compositionally biased region" description="Polar residues" evidence="1">
    <location>
        <begin position="250"/>
        <end position="269"/>
    </location>
</feature>
<dbReference type="OrthoDB" id="714262at2"/>
<evidence type="ECO:0008006" key="5">
    <source>
        <dbReference type="Google" id="ProtNLM"/>
    </source>
</evidence>